<proteinExistence type="predicted"/>
<evidence type="ECO:0000313" key="6">
    <source>
        <dbReference type="EMBL" id="KAF0904555.1"/>
    </source>
</evidence>
<accession>A0A6G1CVA5</accession>
<sequence>MAKVAFLLAAVLLLGFVSVSHATQGTATFYTTYNPSACYRNQDYGRMIAAASDELWDGGKICGKMVTVRCVGGTNAVPNPCHGGDITVKIVDHCPGCNGTLDLSREAFAAIGNPVAGKIVIDYNPA</sequence>
<dbReference type="EMBL" id="SPHZ02000008">
    <property type="protein sequence ID" value="KAF0904555.1"/>
    <property type="molecule type" value="Genomic_DNA"/>
</dbReference>
<keyword evidence="2" id="KW-0964">Secreted</keyword>
<dbReference type="InterPro" id="IPR007112">
    <property type="entry name" value="Expansin/allergen_DPBB_dom"/>
</dbReference>
<dbReference type="OrthoDB" id="406505at2759"/>
<dbReference type="PANTHER" id="PTHR47295">
    <property type="entry name" value="EG45-LIKE DOMAIN CONTAINING PROTEIN 1-RELATED"/>
    <property type="match status" value="1"/>
</dbReference>
<dbReference type="GO" id="GO:0009627">
    <property type="term" value="P:systemic acquired resistance"/>
    <property type="evidence" value="ECO:0007669"/>
    <property type="project" value="InterPro"/>
</dbReference>
<keyword evidence="3 4" id="KW-0732">Signal</keyword>
<feature type="signal peptide" evidence="4">
    <location>
        <begin position="1"/>
        <end position="22"/>
    </location>
</feature>
<dbReference type="InterPro" id="IPR009009">
    <property type="entry name" value="RlpA-like_DPBB"/>
</dbReference>
<dbReference type="Gene3D" id="2.40.40.10">
    <property type="entry name" value="RlpA-like domain"/>
    <property type="match status" value="1"/>
</dbReference>
<evidence type="ECO:0000259" key="5">
    <source>
        <dbReference type="PROSITE" id="PS50842"/>
    </source>
</evidence>
<evidence type="ECO:0000256" key="3">
    <source>
        <dbReference type="ARBA" id="ARBA00022729"/>
    </source>
</evidence>
<comment type="subcellular location">
    <subcellularLocation>
        <location evidence="1">Secreted</location>
    </subcellularLocation>
</comment>
<dbReference type="PANTHER" id="PTHR47295:SF14">
    <property type="entry name" value="OS06G0688300 PROTEIN"/>
    <property type="match status" value="1"/>
</dbReference>
<evidence type="ECO:0000256" key="4">
    <source>
        <dbReference type="SAM" id="SignalP"/>
    </source>
</evidence>
<dbReference type="CDD" id="cd22269">
    <property type="entry name" value="DPBB_EG45-like"/>
    <property type="match status" value="1"/>
</dbReference>
<organism evidence="6 7">
    <name type="scientific">Oryza meyeriana var. granulata</name>
    <dbReference type="NCBI Taxonomy" id="110450"/>
    <lineage>
        <taxon>Eukaryota</taxon>
        <taxon>Viridiplantae</taxon>
        <taxon>Streptophyta</taxon>
        <taxon>Embryophyta</taxon>
        <taxon>Tracheophyta</taxon>
        <taxon>Spermatophyta</taxon>
        <taxon>Magnoliopsida</taxon>
        <taxon>Liliopsida</taxon>
        <taxon>Poales</taxon>
        <taxon>Poaceae</taxon>
        <taxon>BOP clade</taxon>
        <taxon>Oryzoideae</taxon>
        <taxon>Oryzeae</taxon>
        <taxon>Oryzinae</taxon>
        <taxon>Oryza</taxon>
        <taxon>Oryza meyeriana</taxon>
    </lineage>
</organism>
<evidence type="ECO:0000256" key="2">
    <source>
        <dbReference type="ARBA" id="ARBA00022525"/>
    </source>
</evidence>
<dbReference type="InterPro" id="IPR044206">
    <property type="entry name" value="EGC1/2"/>
</dbReference>
<dbReference type="SUPFAM" id="SSF50685">
    <property type="entry name" value="Barwin-like endoglucanases"/>
    <property type="match status" value="1"/>
</dbReference>
<dbReference type="Pfam" id="PF03330">
    <property type="entry name" value="DPBB_1"/>
    <property type="match status" value="1"/>
</dbReference>
<name>A0A6G1CVA5_9ORYZ</name>
<comment type="caution">
    <text evidence="6">The sequence shown here is derived from an EMBL/GenBank/DDBJ whole genome shotgun (WGS) entry which is preliminary data.</text>
</comment>
<gene>
    <name evidence="6" type="ORF">E2562_035450</name>
</gene>
<feature type="chain" id="PRO_5026026329" description="Expansin-like EG45 domain-containing protein" evidence="4">
    <location>
        <begin position="23"/>
        <end position="126"/>
    </location>
</feature>
<dbReference type="InterPro" id="IPR036908">
    <property type="entry name" value="RlpA-like_sf"/>
</dbReference>
<dbReference type="AlphaFoldDB" id="A0A6G1CVA5"/>
<dbReference type="PROSITE" id="PS50842">
    <property type="entry name" value="EXPANSIN_EG45"/>
    <property type="match status" value="1"/>
</dbReference>
<protein>
    <recommendedName>
        <fullName evidence="5">Expansin-like EG45 domain-containing protein</fullName>
    </recommendedName>
</protein>
<dbReference type="FunFam" id="2.40.40.10:FF:000005">
    <property type="entry name" value="Barwin-related endoglucanase"/>
    <property type="match status" value="1"/>
</dbReference>
<dbReference type="GO" id="GO:0048046">
    <property type="term" value="C:apoplast"/>
    <property type="evidence" value="ECO:0007669"/>
    <property type="project" value="InterPro"/>
</dbReference>
<keyword evidence="7" id="KW-1185">Reference proteome</keyword>
<evidence type="ECO:0000256" key="1">
    <source>
        <dbReference type="ARBA" id="ARBA00004613"/>
    </source>
</evidence>
<dbReference type="Proteomes" id="UP000479710">
    <property type="component" value="Unassembled WGS sequence"/>
</dbReference>
<evidence type="ECO:0000313" key="7">
    <source>
        <dbReference type="Proteomes" id="UP000479710"/>
    </source>
</evidence>
<feature type="domain" description="Expansin-like EG45" evidence="5">
    <location>
        <begin position="25"/>
        <end position="126"/>
    </location>
</feature>
<reference evidence="6 7" key="1">
    <citation type="submission" date="2019-11" db="EMBL/GenBank/DDBJ databases">
        <title>Whole genome sequence of Oryza granulata.</title>
        <authorList>
            <person name="Li W."/>
        </authorList>
    </citation>
    <scope>NUCLEOTIDE SEQUENCE [LARGE SCALE GENOMIC DNA]</scope>
    <source>
        <strain evidence="7">cv. Menghai</strain>
        <tissue evidence="6">Leaf</tissue>
    </source>
</reference>